<proteinExistence type="predicted"/>
<dbReference type="Proteomes" id="UP000320672">
    <property type="component" value="Chromosome"/>
</dbReference>
<dbReference type="RefSeq" id="WP_145350527.1">
    <property type="nucleotide sequence ID" value="NZ_CP036262.1"/>
</dbReference>
<dbReference type="InterPro" id="IPR050194">
    <property type="entry name" value="Glycosyltransferase_grp1"/>
</dbReference>
<dbReference type="KEGG" id="rml:FF011L_09750"/>
<dbReference type="Pfam" id="PF13579">
    <property type="entry name" value="Glyco_trans_4_4"/>
    <property type="match status" value="1"/>
</dbReference>
<dbReference type="EMBL" id="CP036262">
    <property type="protein sequence ID" value="QDS92238.1"/>
    <property type="molecule type" value="Genomic_DNA"/>
</dbReference>
<protein>
    <recommendedName>
        <fullName evidence="1">Glycosyltransferase subfamily 4-like N-terminal domain-containing protein</fullName>
    </recommendedName>
</protein>
<reference evidence="2 3" key="1">
    <citation type="submission" date="2019-02" db="EMBL/GenBank/DDBJ databases">
        <title>Deep-cultivation of Planctomycetes and their phenomic and genomic characterization uncovers novel biology.</title>
        <authorList>
            <person name="Wiegand S."/>
            <person name="Jogler M."/>
            <person name="Boedeker C."/>
            <person name="Pinto D."/>
            <person name="Vollmers J."/>
            <person name="Rivas-Marin E."/>
            <person name="Kohn T."/>
            <person name="Peeters S.H."/>
            <person name="Heuer A."/>
            <person name="Rast P."/>
            <person name="Oberbeckmann S."/>
            <person name="Bunk B."/>
            <person name="Jeske O."/>
            <person name="Meyerdierks A."/>
            <person name="Storesund J.E."/>
            <person name="Kallscheuer N."/>
            <person name="Luecker S."/>
            <person name="Lage O.M."/>
            <person name="Pohl T."/>
            <person name="Merkel B.J."/>
            <person name="Hornburger P."/>
            <person name="Mueller R.-W."/>
            <person name="Bruemmer F."/>
            <person name="Labrenz M."/>
            <person name="Spormann A.M."/>
            <person name="Op den Camp H."/>
            <person name="Overmann J."/>
            <person name="Amann R."/>
            <person name="Jetten M.S.M."/>
            <person name="Mascher T."/>
            <person name="Medema M.H."/>
            <person name="Devos D.P."/>
            <person name="Kaster A.-K."/>
            <person name="Ovreas L."/>
            <person name="Rohde M."/>
            <person name="Galperin M.Y."/>
            <person name="Jogler C."/>
        </authorList>
    </citation>
    <scope>NUCLEOTIDE SEQUENCE [LARGE SCALE GENOMIC DNA]</scope>
    <source>
        <strain evidence="2 3">FF011L</strain>
    </source>
</reference>
<evidence type="ECO:0000313" key="2">
    <source>
        <dbReference type="EMBL" id="QDS92238.1"/>
    </source>
</evidence>
<dbReference type="Gene3D" id="3.40.50.2000">
    <property type="entry name" value="Glycogen Phosphorylase B"/>
    <property type="match status" value="2"/>
</dbReference>
<dbReference type="GO" id="GO:0016757">
    <property type="term" value="F:glycosyltransferase activity"/>
    <property type="evidence" value="ECO:0007669"/>
    <property type="project" value="UniProtKB-ARBA"/>
</dbReference>
<dbReference type="OrthoDB" id="232381at2"/>
<name>A0A517MBG4_9BACT</name>
<dbReference type="AlphaFoldDB" id="A0A517MBG4"/>
<feature type="domain" description="Glycosyltransferase subfamily 4-like N-terminal" evidence="1">
    <location>
        <begin position="22"/>
        <end position="177"/>
    </location>
</feature>
<keyword evidence="3" id="KW-1185">Reference proteome</keyword>
<dbReference type="PANTHER" id="PTHR45947:SF3">
    <property type="entry name" value="SULFOQUINOVOSYL TRANSFERASE SQD2"/>
    <property type="match status" value="1"/>
</dbReference>
<dbReference type="SUPFAM" id="SSF53756">
    <property type="entry name" value="UDP-Glycosyltransferase/glycogen phosphorylase"/>
    <property type="match status" value="1"/>
</dbReference>
<dbReference type="PANTHER" id="PTHR45947">
    <property type="entry name" value="SULFOQUINOVOSYL TRANSFERASE SQD2"/>
    <property type="match status" value="1"/>
</dbReference>
<sequence>MSVLRILMVTRRFWPLVGDDATQRLAMLASGLRKYHVQAEVVAARYAASWPRALSVNETPLHRPAPAPRSEWSMARYTRALTNWLKANAGGYDALYADSMREEGAVVVEVAKRLGIPSILRYHGTEIGSDAAWWGGSRSNRKCATHCLKADHLIAGRASAEQALIAAGAQPNRIQRIQQGYQAAEPRTPEARKSARHALSAINSDLFVPLDAQVLLVTNRMNAEGGLRHLVDTLPSLLDRFPRLRVWLLNDGPDRMALYGALRGTGVQNLISMPGSFSSFAEPLLAADAYVLPSASDGLDFYLPSVLSAGVPAAVVDSLETRRMLGTSFSDCQSFAANDTGSLLNAITATLEPYDISQEKARRIRQVMLQSPYDQMVEQHVRLFERLTGKHPTPNPSTAELTP</sequence>
<organism evidence="2 3">
    <name type="scientific">Roseimaritima multifibrata</name>
    <dbReference type="NCBI Taxonomy" id="1930274"/>
    <lineage>
        <taxon>Bacteria</taxon>
        <taxon>Pseudomonadati</taxon>
        <taxon>Planctomycetota</taxon>
        <taxon>Planctomycetia</taxon>
        <taxon>Pirellulales</taxon>
        <taxon>Pirellulaceae</taxon>
        <taxon>Roseimaritima</taxon>
    </lineage>
</organism>
<accession>A0A517MBG4</accession>
<gene>
    <name evidence="2" type="ORF">FF011L_09750</name>
</gene>
<evidence type="ECO:0000313" key="3">
    <source>
        <dbReference type="Proteomes" id="UP000320672"/>
    </source>
</evidence>
<evidence type="ECO:0000259" key="1">
    <source>
        <dbReference type="Pfam" id="PF13579"/>
    </source>
</evidence>
<dbReference type="InterPro" id="IPR028098">
    <property type="entry name" value="Glyco_trans_4-like_N"/>
</dbReference>